<organism evidence="3 4">
    <name type="scientific">Diabrotica virgifera virgifera</name>
    <name type="common">western corn rootworm</name>
    <dbReference type="NCBI Taxonomy" id="50390"/>
    <lineage>
        <taxon>Eukaryota</taxon>
        <taxon>Metazoa</taxon>
        <taxon>Ecdysozoa</taxon>
        <taxon>Arthropoda</taxon>
        <taxon>Hexapoda</taxon>
        <taxon>Insecta</taxon>
        <taxon>Pterygota</taxon>
        <taxon>Neoptera</taxon>
        <taxon>Endopterygota</taxon>
        <taxon>Coleoptera</taxon>
        <taxon>Polyphaga</taxon>
        <taxon>Cucujiformia</taxon>
        <taxon>Chrysomeloidea</taxon>
        <taxon>Chrysomelidae</taxon>
        <taxon>Galerucinae</taxon>
        <taxon>Diabroticina</taxon>
        <taxon>Diabroticites</taxon>
        <taxon>Diabrotica</taxon>
    </lineage>
</organism>
<dbReference type="RefSeq" id="XP_050510292.1">
    <property type="nucleotide sequence ID" value="XM_050654335.1"/>
</dbReference>
<dbReference type="GeneID" id="126887030"/>
<feature type="signal peptide" evidence="1">
    <location>
        <begin position="1"/>
        <end position="23"/>
    </location>
</feature>
<dbReference type="InterPro" id="IPR002049">
    <property type="entry name" value="LE_dom"/>
</dbReference>
<protein>
    <recommendedName>
        <fullName evidence="2">Fibronectin type-III domain-containing protein</fullName>
    </recommendedName>
</protein>
<feature type="chain" id="PRO_5047433281" description="Fibronectin type-III domain-containing protein" evidence="1">
    <location>
        <begin position="24"/>
        <end position="800"/>
    </location>
</feature>
<evidence type="ECO:0000256" key="1">
    <source>
        <dbReference type="SAM" id="SignalP"/>
    </source>
</evidence>
<dbReference type="Gene3D" id="2.60.40.10">
    <property type="entry name" value="Immunoglobulins"/>
    <property type="match status" value="1"/>
</dbReference>
<dbReference type="InterPro" id="IPR050713">
    <property type="entry name" value="RTP_Phos/Ushers"/>
</dbReference>
<keyword evidence="1" id="KW-0732">Signal</keyword>
<dbReference type="PANTHER" id="PTHR46957">
    <property type="entry name" value="CYTOKINE RECEPTOR"/>
    <property type="match status" value="1"/>
</dbReference>
<dbReference type="Pfam" id="PF00041">
    <property type="entry name" value="fn3"/>
    <property type="match status" value="1"/>
</dbReference>
<dbReference type="InterPro" id="IPR003961">
    <property type="entry name" value="FN3_dom"/>
</dbReference>
<proteinExistence type="predicted"/>
<dbReference type="Proteomes" id="UP001652700">
    <property type="component" value="Unplaced"/>
</dbReference>
<dbReference type="CDD" id="cd00055">
    <property type="entry name" value="EGF_Lam"/>
    <property type="match status" value="1"/>
</dbReference>
<dbReference type="PANTHER" id="PTHR46957:SF3">
    <property type="entry name" value="CYTOKINE RECEPTOR"/>
    <property type="match status" value="1"/>
</dbReference>
<dbReference type="SMART" id="SM00060">
    <property type="entry name" value="FN3"/>
    <property type="match status" value="1"/>
</dbReference>
<evidence type="ECO:0000259" key="2">
    <source>
        <dbReference type="PROSITE" id="PS50853"/>
    </source>
</evidence>
<sequence>MKHTLRNIILGLLITLLVNANNANDVFIIGDNFCLTNGTSAIYFTNTDGKGDQESKIYPDPPLSPINCDSKTEECKGWYIGQNVERRDSYRTFSPSIITDKRWESFPTIITQQSKYGRTYYYKEVDDIDDNMSIAFSVKAKYESHIFLCESSITSNCYWIMLGGNSGQLSAYRKCSTNQIPVPLKTYAVGSCRTNHNPLEDNPLDENNWKHFVIQKFRNLLRLLIYRGKKDGLTTYMELDDENYIIPKKLFLHYKSTTGHALWKLHKYYNFESSGEADLSSAHFLPRNGIICVSMFVKTSSQGTLEIEITDRNSVMETRELNTNNTWQEIKMIVKADINYIYWVNIFHHGISTDTWAVDGIRECNEIEYRYIAADGFDSLNCQRLEDQLTLNINKRTSTTSKETNCSESTFGESCIPCDIFGKQFCKSFKYCELRTQKCFCTAGYQNANCEECPDKFYGHGCKKYSHCNTRPNNTDGFCYEGNCIDPYIGDSCHDVKFPFFLNPPTVYTVTARGFNLVQDNLTREGYAESYFFQYSKADQANWITINQRDISVDISQVIEVHDGVFSIDPDTEYVVRAVLRTKGRDLVPKSTTTAKVVTECVHLTEDKIHITTESTAADIELSFPTDHCQFLKYQFAVDTQNYQSLKPKNLNIRVSKLKPYTLHKFYVKYTPTDNKTERIITKDFMTRQAEPSIITKFKHSVTSTTISLSWEKPDEGNGKISGYLIRYKVLRHLACQQNDESEFSHETTKDTSKTLKMLKPYTRYEVHIQAINDEFLGKDFSTFIETMPLRSMFFYIFSL</sequence>
<keyword evidence="4" id="KW-1185">Reference proteome</keyword>
<dbReference type="PROSITE" id="PS50853">
    <property type="entry name" value="FN3"/>
    <property type="match status" value="1"/>
</dbReference>
<reference evidence="3" key="1">
    <citation type="submission" date="2025-05" db="UniProtKB">
        <authorList>
            <consortium name="EnsemblMetazoa"/>
        </authorList>
    </citation>
    <scope>IDENTIFICATION</scope>
</reference>
<dbReference type="InterPro" id="IPR013783">
    <property type="entry name" value="Ig-like_fold"/>
</dbReference>
<evidence type="ECO:0000313" key="4">
    <source>
        <dbReference type="Proteomes" id="UP001652700"/>
    </source>
</evidence>
<dbReference type="EnsemblMetazoa" id="XM_050654335.1">
    <property type="protein sequence ID" value="XP_050510292.1"/>
    <property type="gene ID" value="LOC126887030"/>
</dbReference>
<accession>A0ABM5KJA1</accession>
<dbReference type="SUPFAM" id="SSF49265">
    <property type="entry name" value="Fibronectin type III"/>
    <property type="match status" value="1"/>
</dbReference>
<feature type="domain" description="Fibronectin type-III" evidence="2">
    <location>
        <begin position="691"/>
        <end position="791"/>
    </location>
</feature>
<evidence type="ECO:0000313" key="3">
    <source>
        <dbReference type="EnsemblMetazoa" id="XP_050510292.1"/>
    </source>
</evidence>
<dbReference type="CDD" id="cd00063">
    <property type="entry name" value="FN3"/>
    <property type="match status" value="1"/>
</dbReference>
<dbReference type="Gene3D" id="2.170.300.10">
    <property type="entry name" value="Tie2 ligand-binding domain superfamily"/>
    <property type="match status" value="1"/>
</dbReference>
<name>A0ABM5KJA1_DIAVI</name>
<dbReference type="InterPro" id="IPR036116">
    <property type="entry name" value="FN3_sf"/>
</dbReference>